<accession>A0A1A9UVP9</accession>
<proteinExistence type="predicted"/>
<name>A0A1A9UVP9_GLOAU</name>
<sequence length="108" mass="12610">MKLINKKGENRTLEQHFQTSQMKTLKDSVFFTNSSNRKKNKYGTTTKRFEKVLLPFSQSLDDMLSGFCCRRETFRTLDDGCHGRNITNHKQINSTLHNLTKLHNYVPA</sequence>
<protein>
    <submittedName>
        <fullName evidence="1">Uncharacterized protein</fullName>
    </submittedName>
</protein>
<dbReference type="VEuPathDB" id="VectorBase:GAUT017266"/>
<reference evidence="1" key="1">
    <citation type="submission" date="2020-05" db="UniProtKB">
        <authorList>
            <consortium name="EnsemblMetazoa"/>
        </authorList>
    </citation>
    <scope>IDENTIFICATION</scope>
    <source>
        <strain evidence="1">TTRI</strain>
    </source>
</reference>
<keyword evidence="2" id="KW-1185">Reference proteome</keyword>
<dbReference type="Proteomes" id="UP000078200">
    <property type="component" value="Unassembled WGS sequence"/>
</dbReference>
<organism evidence="1 2">
    <name type="scientific">Glossina austeni</name>
    <name type="common">Savannah tsetse fly</name>
    <dbReference type="NCBI Taxonomy" id="7395"/>
    <lineage>
        <taxon>Eukaryota</taxon>
        <taxon>Metazoa</taxon>
        <taxon>Ecdysozoa</taxon>
        <taxon>Arthropoda</taxon>
        <taxon>Hexapoda</taxon>
        <taxon>Insecta</taxon>
        <taxon>Pterygota</taxon>
        <taxon>Neoptera</taxon>
        <taxon>Endopterygota</taxon>
        <taxon>Diptera</taxon>
        <taxon>Brachycera</taxon>
        <taxon>Muscomorpha</taxon>
        <taxon>Hippoboscoidea</taxon>
        <taxon>Glossinidae</taxon>
        <taxon>Glossina</taxon>
    </lineage>
</organism>
<evidence type="ECO:0000313" key="1">
    <source>
        <dbReference type="EnsemblMetazoa" id="GAUT017266-PA"/>
    </source>
</evidence>
<dbReference type="EnsemblMetazoa" id="GAUT017266-RA">
    <property type="protein sequence ID" value="GAUT017266-PA"/>
    <property type="gene ID" value="GAUT017266"/>
</dbReference>
<dbReference type="AlphaFoldDB" id="A0A1A9UVP9"/>
<evidence type="ECO:0000313" key="2">
    <source>
        <dbReference type="Proteomes" id="UP000078200"/>
    </source>
</evidence>